<evidence type="ECO:0000259" key="1">
    <source>
        <dbReference type="Pfam" id="PF13456"/>
    </source>
</evidence>
<dbReference type="InterPro" id="IPR012337">
    <property type="entry name" value="RNaseH-like_sf"/>
</dbReference>
<evidence type="ECO:0000313" key="2">
    <source>
        <dbReference type="EMBL" id="KAH1096277.1"/>
    </source>
</evidence>
<name>A0A9D4A8T2_9ROSI</name>
<dbReference type="OrthoDB" id="1000370at2759"/>
<dbReference type="Pfam" id="PF13456">
    <property type="entry name" value="RVT_3"/>
    <property type="match status" value="1"/>
</dbReference>
<dbReference type="InterPro" id="IPR044730">
    <property type="entry name" value="RNase_H-like_dom_plant"/>
</dbReference>
<dbReference type="InterPro" id="IPR052929">
    <property type="entry name" value="RNase_H-like_EbsB-rel"/>
</dbReference>
<dbReference type="SUPFAM" id="SSF53098">
    <property type="entry name" value="Ribonuclease H-like"/>
    <property type="match status" value="1"/>
</dbReference>
<dbReference type="PANTHER" id="PTHR47074:SF61">
    <property type="entry name" value="RNASE H TYPE-1 DOMAIN-CONTAINING PROTEIN"/>
    <property type="match status" value="1"/>
</dbReference>
<dbReference type="Proteomes" id="UP000828251">
    <property type="component" value="Unassembled WGS sequence"/>
</dbReference>
<dbReference type="GO" id="GO:0003676">
    <property type="term" value="F:nucleic acid binding"/>
    <property type="evidence" value="ECO:0007669"/>
    <property type="project" value="InterPro"/>
</dbReference>
<dbReference type="InterPro" id="IPR002156">
    <property type="entry name" value="RNaseH_domain"/>
</dbReference>
<feature type="domain" description="RNase H type-1" evidence="1">
    <location>
        <begin position="89"/>
        <end position="210"/>
    </location>
</feature>
<dbReference type="CDD" id="cd06222">
    <property type="entry name" value="RNase_H_like"/>
    <property type="match status" value="1"/>
</dbReference>
<dbReference type="EMBL" id="JAIQCV010000005">
    <property type="protein sequence ID" value="KAH1096277.1"/>
    <property type="molecule type" value="Genomic_DNA"/>
</dbReference>
<keyword evidence="3" id="KW-1185">Reference proteome</keyword>
<accession>A0A9D4A8T2</accession>
<dbReference type="InterPro" id="IPR036397">
    <property type="entry name" value="RNaseH_sf"/>
</dbReference>
<sequence length="243" mass="27760">MVKLSSQYRNGQLRTCKYSHTITAAFYHTIWYNRNKLYHEGIWEQVTDVVGFIRAYYAEISFMGERLQNTSIVRDPVWEPPDIGIIKINFDAAFYQATTCSISGFIARNDEGLTMAAGTYPWENISDPVMAEARACLQAIIMAEEMGFQEICVEGDALTIIRKLNSVEEDRSCISNLIKEINRRSQTFRKLSFKHVPKRANKAAHAMAKKGQRQEGPRFWIEEAPRLVEILVAHERRFGGTGG</sequence>
<dbReference type="Gene3D" id="3.30.420.10">
    <property type="entry name" value="Ribonuclease H-like superfamily/Ribonuclease H"/>
    <property type="match status" value="1"/>
</dbReference>
<dbReference type="AlphaFoldDB" id="A0A9D4A8T2"/>
<evidence type="ECO:0000313" key="3">
    <source>
        <dbReference type="Proteomes" id="UP000828251"/>
    </source>
</evidence>
<dbReference type="GO" id="GO:0004523">
    <property type="term" value="F:RNA-DNA hybrid ribonuclease activity"/>
    <property type="evidence" value="ECO:0007669"/>
    <property type="project" value="InterPro"/>
</dbReference>
<comment type="caution">
    <text evidence="2">The sequence shown here is derived from an EMBL/GenBank/DDBJ whole genome shotgun (WGS) entry which is preliminary data.</text>
</comment>
<proteinExistence type="predicted"/>
<dbReference type="PANTHER" id="PTHR47074">
    <property type="entry name" value="BNAC02G40300D PROTEIN"/>
    <property type="match status" value="1"/>
</dbReference>
<gene>
    <name evidence="2" type="ORF">J1N35_013198</name>
</gene>
<reference evidence="2 3" key="1">
    <citation type="journal article" date="2021" name="Plant Biotechnol. J.">
        <title>Multi-omics assisted identification of the key and species-specific regulatory components of drought-tolerant mechanisms in Gossypium stocksii.</title>
        <authorList>
            <person name="Yu D."/>
            <person name="Ke L."/>
            <person name="Zhang D."/>
            <person name="Wu Y."/>
            <person name="Sun Y."/>
            <person name="Mei J."/>
            <person name="Sun J."/>
            <person name="Sun Y."/>
        </authorList>
    </citation>
    <scope>NUCLEOTIDE SEQUENCE [LARGE SCALE GENOMIC DNA]</scope>
    <source>
        <strain evidence="3">cv. E1</strain>
        <tissue evidence="2">Leaf</tissue>
    </source>
</reference>
<protein>
    <recommendedName>
        <fullName evidence="1">RNase H type-1 domain-containing protein</fullName>
    </recommendedName>
</protein>
<organism evidence="2 3">
    <name type="scientific">Gossypium stocksii</name>
    <dbReference type="NCBI Taxonomy" id="47602"/>
    <lineage>
        <taxon>Eukaryota</taxon>
        <taxon>Viridiplantae</taxon>
        <taxon>Streptophyta</taxon>
        <taxon>Embryophyta</taxon>
        <taxon>Tracheophyta</taxon>
        <taxon>Spermatophyta</taxon>
        <taxon>Magnoliopsida</taxon>
        <taxon>eudicotyledons</taxon>
        <taxon>Gunneridae</taxon>
        <taxon>Pentapetalae</taxon>
        <taxon>rosids</taxon>
        <taxon>malvids</taxon>
        <taxon>Malvales</taxon>
        <taxon>Malvaceae</taxon>
        <taxon>Malvoideae</taxon>
        <taxon>Gossypium</taxon>
    </lineage>
</organism>